<reference evidence="2" key="1">
    <citation type="journal article" date="2023" name="Nat. Plants">
        <title>Single-cell RNA sequencing provides a high-resolution roadmap for understanding the multicellular compartmentation of specialized metabolism.</title>
        <authorList>
            <person name="Sun S."/>
            <person name="Shen X."/>
            <person name="Li Y."/>
            <person name="Li Y."/>
            <person name="Wang S."/>
            <person name="Li R."/>
            <person name="Zhang H."/>
            <person name="Shen G."/>
            <person name="Guo B."/>
            <person name="Wei J."/>
            <person name="Xu J."/>
            <person name="St-Pierre B."/>
            <person name="Chen S."/>
            <person name="Sun C."/>
        </authorList>
    </citation>
    <scope>NUCLEOTIDE SEQUENCE [LARGE SCALE GENOMIC DNA]</scope>
</reference>
<keyword evidence="2" id="KW-1185">Reference proteome</keyword>
<name>A0ACB9ZTI5_CATRO</name>
<dbReference type="Proteomes" id="UP001060085">
    <property type="component" value="Linkage Group LG08"/>
</dbReference>
<evidence type="ECO:0000313" key="1">
    <source>
        <dbReference type="EMBL" id="KAI5650348.1"/>
    </source>
</evidence>
<evidence type="ECO:0000313" key="2">
    <source>
        <dbReference type="Proteomes" id="UP001060085"/>
    </source>
</evidence>
<accession>A0ACB9ZTI5</accession>
<organism evidence="1 2">
    <name type="scientific">Catharanthus roseus</name>
    <name type="common">Madagascar periwinkle</name>
    <name type="synonym">Vinca rosea</name>
    <dbReference type="NCBI Taxonomy" id="4058"/>
    <lineage>
        <taxon>Eukaryota</taxon>
        <taxon>Viridiplantae</taxon>
        <taxon>Streptophyta</taxon>
        <taxon>Embryophyta</taxon>
        <taxon>Tracheophyta</taxon>
        <taxon>Spermatophyta</taxon>
        <taxon>Magnoliopsida</taxon>
        <taxon>eudicotyledons</taxon>
        <taxon>Gunneridae</taxon>
        <taxon>Pentapetalae</taxon>
        <taxon>asterids</taxon>
        <taxon>lamiids</taxon>
        <taxon>Gentianales</taxon>
        <taxon>Apocynaceae</taxon>
        <taxon>Rauvolfioideae</taxon>
        <taxon>Vinceae</taxon>
        <taxon>Catharanthinae</taxon>
        <taxon>Catharanthus</taxon>
    </lineage>
</organism>
<dbReference type="EMBL" id="CM044708">
    <property type="protein sequence ID" value="KAI5650348.1"/>
    <property type="molecule type" value="Genomic_DNA"/>
</dbReference>
<gene>
    <name evidence="1" type="ORF">M9H77_36353</name>
</gene>
<proteinExistence type="predicted"/>
<comment type="caution">
    <text evidence="1">The sequence shown here is derived from an EMBL/GenBank/DDBJ whole genome shotgun (WGS) entry which is preliminary data.</text>
</comment>
<sequence length="117" mass="13478">MSRIHHNLSNNVIPETVLRVKIFWTDPSFSLRREGNGKLKKRYSIWHFFWWPMSWTVLQLTDQLVELARGSNSLGLIRATVQVWSTQLGLLKGTELCCLSQAGSGFVSFSKKLNNLR</sequence>
<protein>
    <submittedName>
        <fullName evidence="1">Uncharacterized protein</fullName>
    </submittedName>
</protein>